<evidence type="ECO:0000256" key="4">
    <source>
        <dbReference type="ARBA" id="ARBA00022989"/>
    </source>
</evidence>
<dbReference type="InterPro" id="IPR011701">
    <property type="entry name" value="MFS"/>
</dbReference>
<dbReference type="Proteomes" id="UP001529338">
    <property type="component" value="Unassembled WGS sequence"/>
</dbReference>
<feature type="transmembrane region" description="Helical" evidence="7">
    <location>
        <begin position="265"/>
        <end position="289"/>
    </location>
</feature>
<dbReference type="Gene3D" id="1.20.1250.20">
    <property type="entry name" value="MFS general substrate transporter like domains"/>
    <property type="match status" value="1"/>
</dbReference>
<sequence>MTMTSEQRASAATESSTTGTTAPEAPPTTPARDPLGRPFAAALGATGLANLGDGIVGVGAPLVALTLTRSATQIALLSAATWLPWLLLGLIAGVAVDRTDRRRTQMIAMLARAAVLGVGMWLVVSGHLSMAWLVAVVLAYGITEVFADIAQTSLVPDIVPRSRLQAANGRVLAVQQVANTFVGGPIAGAVLALGAAWVLGLPAGLALGAAVLLWRGVRGNFRPTQAAPSAGDDVPAVSERAVRRAAHEVRDGLAFLVRHPVLRPLVIAGSLMNMAFTAYFAVFVLWAVGPESRMGLPPSQYPLMLAALAVGAVLGSLVVERIVTALPELRVLVTACVSTAAVLVVPILVPNAWAVAGTLFLAGFCTTIGNVVSASMRQRMVPQGLLGRVSGASRTLGYGLMPVGAVLGGVVADAWGLQAVFWSAVVLSVAAACYPASVLRQRTIDAAELRD</sequence>
<evidence type="ECO:0000256" key="6">
    <source>
        <dbReference type="SAM" id="MobiDB-lite"/>
    </source>
</evidence>
<gene>
    <name evidence="9" type="ORF">QRT04_06780</name>
</gene>
<keyword evidence="4 7" id="KW-1133">Transmembrane helix</keyword>
<evidence type="ECO:0000256" key="7">
    <source>
        <dbReference type="SAM" id="Phobius"/>
    </source>
</evidence>
<feature type="region of interest" description="Disordered" evidence="6">
    <location>
        <begin position="1"/>
        <end position="36"/>
    </location>
</feature>
<protein>
    <submittedName>
        <fullName evidence="9">MFS transporter</fullName>
    </submittedName>
</protein>
<evidence type="ECO:0000313" key="9">
    <source>
        <dbReference type="EMBL" id="MDM7854629.1"/>
    </source>
</evidence>
<feature type="transmembrane region" description="Helical" evidence="7">
    <location>
        <begin position="301"/>
        <end position="319"/>
    </location>
</feature>
<accession>A0ABT7SF11</accession>
<dbReference type="InterPro" id="IPR020846">
    <property type="entry name" value="MFS_dom"/>
</dbReference>
<feature type="transmembrane region" description="Helical" evidence="7">
    <location>
        <begin position="395"/>
        <end position="415"/>
    </location>
</feature>
<comment type="caution">
    <text evidence="9">The sequence shown here is derived from an EMBL/GenBank/DDBJ whole genome shotgun (WGS) entry which is preliminary data.</text>
</comment>
<feature type="transmembrane region" description="Helical" evidence="7">
    <location>
        <begin position="421"/>
        <end position="439"/>
    </location>
</feature>
<comment type="subcellular location">
    <subcellularLocation>
        <location evidence="1">Cell membrane</location>
        <topology evidence="1">Multi-pass membrane protein</topology>
    </subcellularLocation>
</comment>
<feature type="transmembrane region" description="Helical" evidence="7">
    <location>
        <begin position="196"/>
        <end position="214"/>
    </location>
</feature>
<dbReference type="Pfam" id="PF07690">
    <property type="entry name" value="MFS_1"/>
    <property type="match status" value="1"/>
</dbReference>
<name>A0ABT7SF11_9CELL</name>
<dbReference type="EMBL" id="JAUCGQ010000001">
    <property type="protein sequence ID" value="MDM7854629.1"/>
    <property type="molecule type" value="Genomic_DNA"/>
</dbReference>
<keyword evidence="10" id="KW-1185">Reference proteome</keyword>
<dbReference type="InterPro" id="IPR036259">
    <property type="entry name" value="MFS_trans_sf"/>
</dbReference>
<dbReference type="PROSITE" id="PS50850">
    <property type="entry name" value="MFS"/>
    <property type="match status" value="1"/>
</dbReference>
<dbReference type="PANTHER" id="PTHR23513:SF6">
    <property type="entry name" value="MAJOR FACILITATOR SUPERFAMILY ASSOCIATED DOMAIN-CONTAINING PROTEIN"/>
    <property type="match status" value="1"/>
</dbReference>
<evidence type="ECO:0000313" key="10">
    <source>
        <dbReference type="Proteomes" id="UP001529338"/>
    </source>
</evidence>
<evidence type="ECO:0000256" key="3">
    <source>
        <dbReference type="ARBA" id="ARBA00022692"/>
    </source>
</evidence>
<dbReference type="RefSeq" id="WP_289454400.1">
    <property type="nucleotide sequence ID" value="NZ_JAUCGQ010000001.1"/>
</dbReference>
<evidence type="ECO:0000256" key="2">
    <source>
        <dbReference type="ARBA" id="ARBA00022475"/>
    </source>
</evidence>
<reference evidence="9 10" key="1">
    <citation type="submission" date="2023-06" db="EMBL/GenBank/DDBJ databases">
        <title>Cellulomonas sp. MW4 Whole genome sequence.</title>
        <authorList>
            <person name="Park S."/>
        </authorList>
    </citation>
    <scope>NUCLEOTIDE SEQUENCE [LARGE SCALE GENOMIC DNA]</scope>
    <source>
        <strain evidence="9 10">MW4</strain>
    </source>
</reference>
<evidence type="ECO:0000256" key="5">
    <source>
        <dbReference type="ARBA" id="ARBA00023136"/>
    </source>
</evidence>
<evidence type="ECO:0000259" key="8">
    <source>
        <dbReference type="PROSITE" id="PS50850"/>
    </source>
</evidence>
<dbReference type="PANTHER" id="PTHR23513">
    <property type="entry name" value="INTEGRAL MEMBRANE EFFLUX PROTEIN-RELATED"/>
    <property type="match status" value="1"/>
</dbReference>
<feature type="transmembrane region" description="Helical" evidence="7">
    <location>
        <begin position="355"/>
        <end position="374"/>
    </location>
</feature>
<keyword evidence="2" id="KW-1003">Cell membrane</keyword>
<proteinExistence type="predicted"/>
<feature type="transmembrane region" description="Helical" evidence="7">
    <location>
        <begin position="331"/>
        <end position="349"/>
    </location>
</feature>
<keyword evidence="5 7" id="KW-0472">Membrane</keyword>
<feature type="domain" description="Major facilitator superfamily (MFS) profile" evidence="8">
    <location>
        <begin position="38"/>
        <end position="443"/>
    </location>
</feature>
<feature type="transmembrane region" description="Helical" evidence="7">
    <location>
        <begin position="74"/>
        <end position="95"/>
    </location>
</feature>
<organism evidence="9 10">
    <name type="scientific">Cellulomonas alba</name>
    <dbReference type="NCBI Taxonomy" id="3053467"/>
    <lineage>
        <taxon>Bacteria</taxon>
        <taxon>Bacillati</taxon>
        <taxon>Actinomycetota</taxon>
        <taxon>Actinomycetes</taxon>
        <taxon>Micrococcales</taxon>
        <taxon>Cellulomonadaceae</taxon>
        <taxon>Cellulomonas</taxon>
    </lineage>
</organism>
<dbReference type="CDD" id="cd06173">
    <property type="entry name" value="MFS_MefA_like"/>
    <property type="match status" value="1"/>
</dbReference>
<evidence type="ECO:0000256" key="1">
    <source>
        <dbReference type="ARBA" id="ARBA00004651"/>
    </source>
</evidence>
<dbReference type="SUPFAM" id="SSF103473">
    <property type="entry name" value="MFS general substrate transporter"/>
    <property type="match status" value="1"/>
</dbReference>
<feature type="compositionally biased region" description="Low complexity" evidence="6">
    <location>
        <begin position="1"/>
        <end position="23"/>
    </location>
</feature>
<keyword evidence="3 7" id="KW-0812">Transmembrane</keyword>